<organism evidence="3 4">
    <name type="scientific">Bombardia bombarda</name>
    <dbReference type="NCBI Taxonomy" id="252184"/>
    <lineage>
        <taxon>Eukaryota</taxon>
        <taxon>Fungi</taxon>
        <taxon>Dikarya</taxon>
        <taxon>Ascomycota</taxon>
        <taxon>Pezizomycotina</taxon>
        <taxon>Sordariomycetes</taxon>
        <taxon>Sordariomycetidae</taxon>
        <taxon>Sordariales</taxon>
        <taxon>Lasiosphaeriaceae</taxon>
        <taxon>Bombardia</taxon>
    </lineage>
</organism>
<dbReference type="EMBL" id="JAULSR010000003">
    <property type="protein sequence ID" value="KAK0625446.1"/>
    <property type="molecule type" value="Genomic_DNA"/>
</dbReference>
<feature type="compositionally biased region" description="Polar residues" evidence="1">
    <location>
        <begin position="1027"/>
        <end position="1051"/>
    </location>
</feature>
<evidence type="ECO:0000259" key="2">
    <source>
        <dbReference type="SMART" id="SM00382"/>
    </source>
</evidence>
<dbReference type="InterPro" id="IPR003959">
    <property type="entry name" value="ATPase_AAA_core"/>
</dbReference>
<feature type="compositionally biased region" description="Acidic residues" evidence="1">
    <location>
        <begin position="920"/>
        <end position="930"/>
    </location>
</feature>
<feature type="region of interest" description="Disordered" evidence="1">
    <location>
        <begin position="913"/>
        <end position="934"/>
    </location>
</feature>
<dbReference type="Pfam" id="PF00004">
    <property type="entry name" value="AAA"/>
    <property type="match status" value="1"/>
</dbReference>
<dbReference type="InterPro" id="IPR054289">
    <property type="entry name" value="DUF7025"/>
</dbReference>
<feature type="compositionally biased region" description="Low complexity" evidence="1">
    <location>
        <begin position="1013"/>
        <end position="1026"/>
    </location>
</feature>
<dbReference type="Proteomes" id="UP001174934">
    <property type="component" value="Unassembled WGS sequence"/>
</dbReference>
<dbReference type="Gene3D" id="3.40.50.300">
    <property type="entry name" value="P-loop containing nucleotide triphosphate hydrolases"/>
    <property type="match status" value="1"/>
</dbReference>
<evidence type="ECO:0000313" key="3">
    <source>
        <dbReference type="EMBL" id="KAK0625446.1"/>
    </source>
</evidence>
<comment type="caution">
    <text evidence="3">The sequence shown here is derived from an EMBL/GenBank/DDBJ whole genome shotgun (WGS) entry which is preliminary data.</text>
</comment>
<dbReference type="InterPro" id="IPR027417">
    <property type="entry name" value="P-loop_NTPase"/>
</dbReference>
<feature type="compositionally biased region" description="Polar residues" evidence="1">
    <location>
        <begin position="1059"/>
        <end position="1073"/>
    </location>
</feature>
<dbReference type="InterPro" id="IPR056599">
    <property type="entry name" value="AAA_lid_fung"/>
</dbReference>
<dbReference type="SUPFAM" id="SSF52540">
    <property type="entry name" value="P-loop containing nucleoside triphosphate hydrolases"/>
    <property type="match status" value="1"/>
</dbReference>
<reference evidence="3" key="1">
    <citation type="submission" date="2023-06" db="EMBL/GenBank/DDBJ databases">
        <title>Genome-scale phylogeny and comparative genomics of the fungal order Sordariales.</title>
        <authorList>
            <consortium name="Lawrence Berkeley National Laboratory"/>
            <person name="Hensen N."/>
            <person name="Bonometti L."/>
            <person name="Westerberg I."/>
            <person name="Brannstrom I.O."/>
            <person name="Guillou S."/>
            <person name="Cros-Aarteil S."/>
            <person name="Calhoun S."/>
            <person name="Haridas S."/>
            <person name="Kuo A."/>
            <person name="Mondo S."/>
            <person name="Pangilinan J."/>
            <person name="Riley R."/>
            <person name="LaButti K."/>
            <person name="Andreopoulos B."/>
            <person name="Lipzen A."/>
            <person name="Chen C."/>
            <person name="Yanf M."/>
            <person name="Daum C."/>
            <person name="Ng V."/>
            <person name="Clum A."/>
            <person name="Steindorff A."/>
            <person name="Ohm R."/>
            <person name="Martin F."/>
            <person name="Silar P."/>
            <person name="Natvig D."/>
            <person name="Lalanne C."/>
            <person name="Gautier V."/>
            <person name="Ament-velasquez S.L."/>
            <person name="Kruys A."/>
            <person name="Hutchinson M.I."/>
            <person name="Powell A.J."/>
            <person name="Barry K."/>
            <person name="Miller A.N."/>
            <person name="Grigoriev I.V."/>
            <person name="Debuchy R."/>
            <person name="Gladieux P."/>
            <person name="Thoren M.H."/>
            <person name="Johannesson H."/>
        </authorList>
    </citation>
    <scope>NUCLEOTIDE SEQUENCE</scope>
    <source>
        <strain evidence="3">SMH3391-2</strain>
    </source>
</reference>
<dbReference type="SMART" id="SM00382">
    <property type="entry name" value="AAA"/>
    <property type="match status" value="1"/>
</dbReference>
<feature type="domain" description="AAA+ ATPase" evidence="2">
    <location>
        <begin position="669"/>
        <end position="794"/>
    </location>
</feature>
<accession>A0AA40C4U9</accession>
<feature type="compositionally biased region" description="Low complexity" evidence="1">
    <location>
        <begin position="127"/>
        <end position="138"/>
    </location>
</feature>
<sequence length="1111" mass="125781">MASPDAPSSELPTNHHLPSLPPPILIPIVPKSQNGVPEPDQLSSGLHAEASTDESMTRAAAYYARLNSLIDRLESRTLPSRVRPQRQRRHHDSSSDSEDSETGDESYIQCQGNQGRGFDGLSREVAPETPQPTQTLLPTVKECNWENFVNRFSGDGDLHAIEILVAGPQLARDVDEEVDRRRRAVPSGLSRIHGPPGTASSHRVHRTDANTRWIQRVRIRSEVLLSIFSRVTGHEWGTKPHTFLRPFQYLISSHHQLKEELAQMELQADQSPTNGLLELRCYIEFAEARLLPAYNRFQTMDSSTRTMIRFDDLWCLFRLGDLIYMPQPSLIAATKSYVNKAVAGGIPITQRSHKSWMHQKIFRVYGTVTPRVNPLPNARSRARFWARCYYLDFDGTSYGGVGWSFSIEHFEGEKDIRELSFYPLRFAQNSDKLLQDQQAQGSMFVQAVSEWHLSYDGWTYVTDPVGIPMAEENYLGDRRYMRKPQHVDGQVIVDFREAFNFDTNYKQEFLDLRPIKNRYSVANSSDSPHTIMTWADPKRSKLLSESSEAIVKYVDCEEKAQDQLLQRDSYLCQSTWPTEAPTGDDLALLPPRIFVYALGQRKFLPIDVRKVRSVTVQDNAFQQLELPAEQKRIIQAAVQTHLRRQRIERKIEAKNEELSTQDFILGKGRGLLIMLHGEPGVGKTATAEAVAQSTQRPLFPIACSDLEIEPQGTLERSLNEIFRLAHLWDCVLLMDEADVFLTSRGGYGSNLVSIFLRKLEYYNGILFLTTNRIGKIDPAMSSRIHLILHYKRQGAPEIEKIFRINIQRLRQAEQQQHAVSGEPPLFIMEPDILKFAADHCAKHPKGKGAWNGRQIRNAFSVAAALARYEAEQPGLAESGFQPQLRYSHFREVEQRTAEYSRFRAHVLGGDDSRKARLNEERDDDFEDEQMEPSRPDIASHLKQARMIYAVQQEGAGSAPQTSMGPSQASSPQPTRFGPPGGQALPQYPQWTFSQTPSNGSSWQNPNQMSDYLPQQQPQQQPQQPYQMNTMTQPNGTSVPPNTNQLHAQTHVQPPHVPQGGQTTYNGTAAQGQQPTGYHVDSGLEITTMGQNINALQTFAPQDYRTFPTSHP</sequence>
<dbReference type="PANTHER" id="PTHR46411">
    <property type="entry name" value="FAMILY ATPASE, PUTATIVE-RELATED"/>
    <property type="match status" value="1"/>
</dbReference>
<feature type="compositionally biased region" description="Acidic residues" evidence="1">
    <location>
        <begin position="95"/>
        <end position="104"/>
    </location>
</feature>
<feature type="compositionally biased region" description="Polar residues" evidence="1">
    <location>
        <begin position="958"/>
        <end position="973"/>
    </location>
</feature>
<feature type="region of interest" description="Disordered" evidence="1">
    <location>
        <begin position="1"/>
        <end position="53"/>
    </location>
</feature>
<dbReference type="CDD" id="cd19481">
    <property type="entry name" value="RecA-like_protease"/>
    <property type="match status" value="1"/>
</dbReference>
<gene>
    <name evidence="3" type="ORF">B0T17DRAFT_532828</name>
</gene>
<dbReference type="GO" id="GO:0005524">
    <property type="term" value="F:ATP binding"/>
    <property type="evidence" value="ECO:0007669"/>
    <property type="project" value="InterPro"/>
</dbReference>
<dbReference type="Pfam" id="PF23232">
    <property type="entry name" value="AAA_lid_13"/>
    <property type="match status" value="1"/>
</dbReference>
<dbReference type="InterPro" id="IPR003593">
    <property type="entry name" value="AAA+_ATPase"/>
</dbReference>
<dbReference type="AlphaFoldDB" id="A0AA40C4U9"/>
<dbReference type="GO" id="GO:0016887">
    <property type="term" value="F:ATP hydrolysis activity"/>
    <property type="evidence" value="ECO:0007669"/>
    <property type="project" value="InterPro"/>
</dbReference>
<feature type="region of interest" description="Disordered" evidence="1">
    <location>
        <begin position="953"/>
        <end position="1073"/>
    </location>
</feature>
<name>A0AA40C4U9_9PEZI</name>
<feature type="region of interest" description="Disordered" evidence="1">
    <location>
        <begin position="77"/>
        <end position="138"/>
    </location>
</feature>
<dbReference type="PANTHER" id="PTHR46411:SF3">
    <property type="entry name" value="AAA+ ATPASE DOMAIN-CONTAINING PROTEIN"/>
    <property type="match status" value="1"/>
</dbReference>
<dbReference type="Pfam" id="PF22942">
    <property type="entry name" value="DUF7025"/>
    <property type="match status" value="1"/>
</dbReference>
<evidence type="ECO:0000313" key="4">
    <source>
        <dbReference type="Proteomes" id="UP001174934"/>
    </source>
</evidence>
<proteinExistence type="predicted"/>
<keyword evidence="4" id="KW-1185">Reference proteome</keyword>
<feature type="compositionally biased region" description="Polar residues" evidence="1">
    <location>
        <begin position="988"/>
        <end position="1009"/>
    </location>
</feature>
<evidence type="ECO:0000256" key="1">
    <source>
        <dbReference type="SAM" id="MobiDB-lite"/>
    </source>
</evidence>
<protein>
    <recommendedName>
        <fullName evidence="2">AAA+ ATPase domain-containing protein</fullName>
    </recommendedName>
</protein>